<keyword evidence="2" id="KW-1185">Reference proteome</keyword>
<proteinExistence type="predicted"/>
<dbReference type="Proteomes" id="UP000442707">
    <property type="component" value="Unassembled WGS sequence"/>
</dbReference>
<dbReference type="EMBL" id="VZRB01000032">
    <property type="protein sequence ID" value="KAB1141407.1"/>
    <property type="molecule type" value="Genomic_DNA"/>
</dbReference>
<dbReference type="AlphaFoldDB" id="A0A6H9USL1"/>
<evidence type="ECO:0008006" key="3">
    <source>
        <dbReference type="Google" id="ProtNLM"/>
    </source>
</evidence>
<accession>A0A6H9USL1</accession>
<gene>
    <name evidence="1" type="ORF">F7R91_32815</name>
</gene>
<reference evidence="1 2" key="1">
    <citation type="submission" date="2019-09" db="EMBL/GenBank/DDBJ databases">
        <title>Screening of Novel Bioactive Compounds from Soil-Associated.</title>
        <authorList>
            <person name="Zhao S."/>
        </authorList>
    </citation>
    <scope>NUCLEOTIDE SEQUENCE [LARGE SCALE GENOMIC DNA]</scope>
    <source>
        <strain evidence="1 2">HIT-DPA4</strain>
    </source>
</reference>
<sequence length="369" mass="40687">MSKLHKSTHYRLLFCDLRSDQLLDALPVLGVSLDDYIGKTGRLTGTVPIPNRAIAERARRAIVPGRTAVWVERERDIWWGGILWTLAVASDSRGFLGAQIQAGGWESYLYRRLLLDTQVAEQVDQFDIARGLVDYVQNTAGGNIGITYDGAVSGVARDRTFLRYDLHSIGDLLDDLAAVEDGFEWRIASFRDSDGRRVKRLQLGHPVIRAGASDIVLDHPGPVLSYTWPTDGTIKANVWQSRGASINTNQAADSYPLTSPVLVDDADIAAGWPRLDGSSDHTTVERQATLDAHARADWSAARTPVQIPEVEVLLGGTITPALLGATVRLRIRDLWHPTTLDARYRVVGLSITPPERGRPETARLYLEVP</sequence>
<name>A0A6H9USL1_9ACTN</name>
<protein>
    <recommendedName>
        <fullName evidence="3">Minor tail protein</fullName>
    </recommendedName>
</protein>
<evidence type="ECO:0000313" key="2">
    <source>
        <dbReference type="Proteomes" id="UP000442707"/>
    </source>
</evidence>
<evidence type="ECO:0000313" key="1">
    <source>
        <dbReference type="EMBL" id="KAB1141407.1"/>
    </source>
</evidence>
<dbReference type="RefSeq" id="WP_150955336.1">
    <property type="nucleotide sequence ID" value="NZ_VZRB01000032.1"/>
</dbReference>
<comment type="caution">
    <text evidence="1">The sequence shown here is derived from an EMBL/GenBank/DDBJ whole genome shotgun (WGS) entry which is preliminary data.</text>
</comment>
<organism evidence="1 2">
    <name type="scientific">Streptomyces luteolifulvus</name>
    <dbReference type="NCBI Taxonomy" id="2615112"/>
    <lineage>
        <taxon>Bacteria</taxon>
        <taxon>Bacillati</taxon>
        <taxon>Actinomycetota</taxon>
        <taxon>Actinomycetes</taxon>
        <taxon>Kitasatosporales</taxon>
        <taxon>Streptomycetaceae</taxon>
        <taxon>Streptomyces</taxon>
    </lineage>
</organism>